<accession>A0AAV7A8R2</accession>
<evidence type="ECO:0000313" key="1">
    <source>
        <dbReference type="EMBL" id="KAG8558012.1"/>
    </source>
</evidence>
<organism evidence="1 2">
    <name type="scientific">Engystomops pustulosus</name>
    <name type="common">Tungara frog</name>
    <name type="synonym">Physalaemus pustulosus</name>
    <dbReference type="NCBI Taxonomy" id="76066"/>
    <lineage>
        <taxon>Eukaryota</taxon>
        <taxon>Metazoa</taxon>
        <taxon>Chordata</taxon>
        <taxon>Craniata</taxon>
        <taxon>Vertebrata</taxon>
        <taxon>Euteleostomi</taxon>
        <taxon>Amphibia</taxon>
        <taxon>Batrachia</taxon>
        <taxon>Anura</taxon>
        <taxon>Neobatrachia</taxon>
        <taxon>Hyloidea</taxon>
        <taxon>Leptodactylidae</taxon>
        <taxon>Leiuperinae</taxon>
        <taxon>Engystomops</taxon>
    </lineage>
</organism>
<name>A0AAV7A8R2_ENGPU</name>
<sequence length="87" mass="9913">MEIRKILEQNWGILQSDTRLIPYITEKPNITARRARNITDILTSSPFQRPPVSLGRGYGWKGSYPCGECTVCPHMLHTCGSHSSRHF</sequence>
<dbReference type="Proteomes" id="UP000824782">
    <property type="component" value="Unassembled WGS sequence"/>
</dbReference>
<reference evidence="1" key="1">
    <citation type="thesis" date="2020" institute="ProQuest LLC" country="789 East Eisenhower Parkway, Ann Arbor, MI, USA">
        <title>Comparative Genomics and Chromosome Evolution.</title>
        <authorList>
            <person name="Mudd A.B."/>
        </authorList>
    </citation>
    <scope>NUCLEOTIDE SEQUENCE</scope>
    <source>
        <strain evidence="1">237g6f4</strain>
        <tissue evidence="1">Blood</tissue>
    </source>
</reference>
<keyword evidence="2" id="KW-1185">Reference proteome</keyword>
<dbReference type="EMBL" id="WNYA01000008">
    <property type="protein sequence ID" value="KAG8558012.1"/>
    <property type="molecule type" value="Genomic_DNA"/>
</dbReference>
<proteinExistence type="predicted"/>
<gene>
    <name evidence="1" type="ORF">GDO81_016818</name>
</gene>
<comment type="caution">
    <text evidence="1">The sequence shown here is derived from an EMBL/GenBank/DDBJ whole genome shotgun (WGS) entry which is preliminary data.</text>
</comment>
<evidence type="ECO:0000313" key="2">
    <source>
        <dbReference type="Proteomes" id="UP000824782"/>
    </source>
</evidence>
<protein>
    <submittedName>
        <fullName evidence="1">Uncharacterized protein</fullName>
    </submittedName>
</protein>
<dbReference type="AlphaFoldDB" id="A0AAV7A8R2"/>